<proteinExistence type="predicted"/>
<accession>A0A2N9EQU8</accession>
<evidence type="ECO:0000256" key="1">
    <source>
        <dbReference type="SAM" id="MobiDB-lite"/>
    </source>
</evidence>
<dbReference type="AlphaFoldDB" id="A0A2N9EQU8"/>
<name>A0A2N9EQU8_FAGSY</name>
<protein>
    <submittedName>
        <fullName evidence="2">Uncharacterized protein</fullName>
    </submittedName>
</protein>
<dbReference type="PANTHER" id="PTHR36346">
    <property type="entry name" value="EXPRESSED PROTEIN"/>
    <property type="match status" value="1"/>
</dbReference>
<organism evidence="2">
    <name type="scientific">Fagus sylvatica</name>
    <name type="common">Beechnut</name>
    <dbReference type="NCBI Taxonomy" id="28930"/>
    <lineage>
        <taxon>Eukaryota</taxon>
        <taxon>Viridiplantae</taxon>
        <taxon>Streptophyta</taxon>
        <taxon>Embryophyta</taxon>
        <taxon>Tracheophyta</taxon>
        <taxon>Spermatophyta</taxon>
        <taxon>Magnoliopsida</taxon>
        <taxon>eudicotyledons</taxon>
        <taxon>Gunneridae</taxon>
        <taxon>Pentapetalae</taxon>
        <taxon>rosids</taxon>
        <taxon>fabids</taxon>
        <taxon>Fagales</taxon>
        <taxon>Fagaceae</taxon>
        <taxon>Fagus</taxon>
    </lineage>
</organism>
<evidence type="ECO:0000313" key="2">
    <source>
        <dbReference type="EMBL" id="SPC77153.1"/>
    </source>
</evidence>
<dbReference type="PANTHER" id="PTHR36346:SF2">
    <property type="entry name" value="EXPRESSED PROTEIN"/>
    <property type="match status" value="1"/>
</dbReference>
<gene>
    <name evidence="2" type="ORF">FSB_LOCUS5035</name>
</gene>
<reference evidence="2" key="1">
    <citation type="submission" date="2018-02" db="EMBL/GenBank/DDBJ databases">
        <authorList>
            <person name="Cohen D.B."/>
            <person name="Kent A.D."/>
        </authorList>
    </citation>
    <scope>NUCLEOTIDE SEQUENCE</scope>
</reference>
<feature type="region of interest" description="Disordered" evidence="1">
    <location>
        <begin position="29"/>
        <end position="57"/>
    </location>
</feature>
<dbReference type="EMBL" id="OIVN01000256">
    <property type="protein sequence ID" value="SPC77153.1"/>
    <property type="molecule type" value="Genomic_DNA"/>
</dbReference>
<sequence>MSAVVQTWIGELAKLKEKVKVKSRKPLFSSKAKGGEVEEEKEAASMEGRMVQRENNNSNMLSEATVCLLMDRFAPS</sequence>